<evidence type="ECO:0000313" key="13">
    <source>
        <dbReference type="EMBL" id="GLW90780.1"/>
    </source>
</evidence>
<feature type="domain" description="Serine hydroxymethyltransferase-like" evidence="12">
    <location>
        <begin position="11"/>
        <end position="392"/>
    </location>
</feature>
<sequence>MAGTPTFGQSLAEVDPEIAAAVAAELHRQQSTLEMIASENFAPVGVLEAQGSVLTNKYAEGYPGRRYYGGCEHVDVVEQLAIDRVKELFGAEHANVQPHSGASANAAAMFAVLKPGDTILGLDLAHGGHLTHGMKINFSGKLYNVVAYHSDRETGRVDMAEVERLAKEHSPKLIVAGWSAYPRHLDFAEFRRIADAVGALLMVDMAHFAGLVAAGLHPNPVPHAQLVTTTTHKTLGGPRGGVVLCTKELAKKVNSAVFPGQQGGPLEHVIAAKAVAFKIAASEEFAERQRRVLEGARILADRLTAPDAAEAGVKVLSGGTDVHLVLVDLVDSRLDGQQAEDRLHSIGITVNRNAVPFDPRPPMVTSGLRIGTPALATRGFDAEDFAEVADVIAIALRPELDEATGEALRERVAALVRRRPLYPELG</sequence>
<dbReference type="SUPFAM" id="SSF53383">
    <property type="entry name" value="PLP-dependent transferases"/>
    <property type="match status" value="1"/>
</dbReference>
<evidence type="ECO:0000256" key="10">
    <source>
        <dbReference type="HAMAP-Rule" id="MF_00051"/>
    </source>
</evidence>
<comment type="caution">
    <text evidence="13">The sequence shown here is derived from an EMBL/GenBank/DDBJ whole genome shotgun (WGS) entry which is preliminary data.</text>
</comment>
<dbReference type="Pfam" id="PF00464">
    <property type="entry name" value="SHMT"/>
    <property type="match status" value="1"/>
</dbReference>
<keyword evidence="14" id="KW-1185">Reference proteome</keyword>
<dbReference type="RefSeq" id="WP_285609196.1">
    <property type="nucleotide sequence ID" value="NZ_BSSD01000002.1"/>
</dbReference>
<evidence type="ECO:0000256" key="6">
    <source>
        <dbReference type="ARBA" id="ARBA00022563"/>
    </source>
</evidence>
<dbReference type="CDD" id="cd00378">
    <property type="entry name" value="SHMT"/>
    <property type="match status" value="1"/>
</dbReference>
<evidence type="ECO:0000313" key="14">
    <source>
        <dbReference type="Proteomes" id="UP001165042"/>
    </source>
</evidence>
<dbReference type="Gene3D" id="3.40.640.10">
    <property type="entry name" value="Type I PLP-dependent aspartate aminotransferase-like (Major domain)"/>
    <property type="match status" value="1"/>
</dbReference>
<dbReference type="InterPro" id="IPR015421">
    <property type="entry name" value="PyrdxlP-dep_Trfase_major"/>
</dbReference>
<organism evidence="13 14">
    <name type="scientific">Actinokineospora globicatena</name>
    <dbReference type="NCBI Taxonomy" id="103729"/>
    <lineage>
        <taxon>Bacteria</taxon>
        <taxon>Bacillati</taxon>
        <taxon>Actinomycetota</taxon>
        <taxon>Actinomycetes</taxon>
        <taxon>Pseudonocardiales</taxon>
        <taxon>Pseudonocardiaceae</taxon>
        <taxon>Actinokineospora</taxon>
    </lineage>
</organism>
<keyword evidence="6 10" id="KW-0554">One-carbon metabolism</keyword>
<dbReference type="Proteomes" id="UP001165042">
    <property type="component" value="Unassembled WGS sequence"/>
</dbReference>
<evidence type="ECO:0000256" key="9">
    <source>
        <dbReference type="ARBA" id="ARBA00054606"/>
    </source>
</evidence>
<dbReference type="InterPro" id="IPR019798">
    <property type="entry name" value="Ser_HO-MeTrfase_PLP_BS"/>
</dbReference>
<comment type="function">
    <text evidence="9">Catalyzes the reversible interconversion of serine and glycine with tetrahydrofolate (THF) serving as the one-carbon carrier. This reaction serves as the major source of one-carbon groups required for the biosynthesis of purines, thymidylate, methionine, and other important biomolecules. Also exhibits THF-independent aldolase activity toward beta-hydroxyamino acids, producing glycine and aldehydes, via a retro-aldol mechanism. Thus, is able to catalyze the cleavage of L-allo-threonine.</text>
</comment>
<comment type="similarity">
    <text evidence="3 10">Belongs to the SHMT family.</text>
</comment>
<comment type="pathway">
    <text evidence="10">Amino-acid biosynthesis; glycine biosynthesis; glycine from L-serine: step 1/1.</text>
</comment>
<accession>A0A9W6QJE4</accession>
<name>A0A9W6QJE4_9PSEU</name>
<feature type="site" description="Plays an important role in substrate specificity" evidence="10">
    <location>
        <position position="232"/>
    </location>
</feature>
<comment type="cofactor">
    <cofactor evidence="1 10 11">
        <name>pyridoxal 5'-phosphate</name>
        <dbReference type="ChEBI" id="CHEBI:597326"/>
    </cofactor>
</comment>
<keyword evidence="7 10" id="KW-0808">Transferase</keyword>
<keyword evidence="10" id="KW-0028">Amino-acid biosynthesis</keyword>
<evidence type="ECO:0000256" key="11">
    <source>
        <dbReference type="PIRSR" id="PIRSR000412-50"/>
    </source>
</evidence>
<feature type="modified residue" description="N6-(pyridoxal phosphate)lysine" evidence="10 11">
    <location>
        <position position="233"/>
    </location>
</feature>
<dbReference type="Gene3D" id="3.90.1150.10">
    <property type="entry name" value="Aspartate Aminotransferase, domain 1"/>
    <property type="match status" value="1"/>
</dbReference>
<keyword evidence="8 10" id="KW-0663">Pyridoxal phosphate</keyword>
<evidence type="ECO:0000256" key="1">
    <source>
        <dbReference type="ARBA" id="ARBA00001933"/>
    </source>
</evidence>
<dbReference type="HAMAP" id="MF_00051">
    <property type="entry name" value="SHMT"/>
    <property type="match status" value="1"/>
</dbReference>
<evidence type="ECO:0000256" key="5">
    <source>
        <dbReference type="ARBA" id="ARBA00022490"/>
    </source>
</evidence>
<gene>
    <name evidence="10 13" type="primary">glyA</name>
    <name evidence="13" type="ORF">Aglo03_15960</name>
</gene>
<dbReference type="EC" id="2.1.2.1" evidence="10"/>
<dbReference type="EMBL" id="BSSD01000002">
    <property type="protein sequence ID" value="GLW90780.1"/>
    <property type="molecule type" value="Genomic_DNA"/>
</dbReference>
<dbReference type="PANTHER" id="PTHR11680">
    <property type="entry name" value="SERINE HYDROXYMETHYLTRANSFERASE"/>
    <property type="match status" value="1"/>
</dbReference>
<feature type="binding site" evidence="10">
    <location>
        <position position="124"/>
    </location>
    <ligand>
        <name>(6S)-5,6,7,8-tetrahydrofolate</name>
        <dbReference type="ChEBI" id="CHEBI:57453"/>
    </ligand>
</feature>
<dbReference type="GO" id="GO:0004372">
    <property type="term" value="F:glycine hydroxymethyltransferase activity"/>
    <property type="evidence" value="ECO:0007669"/>
    <property type="project" value="UniProtKB-UniRule"/>
</dbReference>
<comment type="caution">
    <text evidence="10">Lacks conserved residue(s) required for the propagation of feature annotation.</text>
</comment>
<dbReference type="GO" id="GO:0035999">
    <property type="term" value="P:tetrahydrofolate interconversion"/>
    <property type="evidence" value="ECO:0007669"/>
    <property type="project" value="UniProtKB-UniRule"/>
</dbReference>
<dbReference type="PANTHER" id="PTHR11680:SF35">
    <property type="entry name" value="SERINE HYDROXYMETHYLTRANSFERASE 1"/>
    <property type="match status" value="1"/>
</dbReference>
<evidence type="ECO:0000256" key="4">
    <source>
        <dbReference type="ARBA" id="ARBA00011738"/>
    </source>
</evidence>
<dbReference type="GO" id="GO:0019264">
    <property type="term" value="P:glycine biosynthetic process from serine"/>
    <property type="evidence" value="ECO:0007669"/>
    <property type="project" value="UniProtKB-UniRule"/>
</dbReference>
<comment type="subcellular location">
    <subcellularLocation>
        <location evidence="2 10">Cytoplasm</location>
    </subcellularLocation>
</comment>
<evidence type="ECO:0000256" key="3">
    <source>
        <dbReference type="ARBA" id="ARBA00006376"/>
    </source>
</evidence>
<feature type="binding site" evidence="10">
    <location>
        <begin position="128"/>
        <end position="130"/>
    </location>
    <ligand>
        <name>(6S)-5,6,7,8-tetrahydrofolate</name>
        <dbReference type="ChEBI" id="CHEBI:57453"/>
    </ligand>
</feature>
<evidence type="ECO:0000256" key="2">
    <source>
        <dbReference type="ARBA" id="ARBA00004496"/>
    </source>
</evidence>
<proteinExistence type="inferred from homology"/>
<keyword evidence="5 10" id="KW-0963">Cytoplasm</keyword>
<comment type="catalytic activity">
    <reaction evidence="10">
        <text>(6R)-5,10-methylene-5,6,7,8-tetrahydrofolate + glycine + H2O = (6S)-5,6,7,8-tetrahydrofolate + L-serine</text>
        <dbReference type="Rhea" id="RHEA:15481"/>
        <dbReference type="ChEBI" id="CHEBI:15377"/>
        <dbReference type="ChEBI" id="CHEBI:15636"/>
        <dbReference type="ChEBI" id="CHEBI:33384"/>
        <dbReference type="ChEBI" id="CHEBI:57305"/>
        <dbReference type="ChEBI" id="CHEBI:57453"/>
        <dbReference type="EC" id="2.1.2.1"/>
    </reaction>
</comment>
<dbReference type="InterPro" id="IPR001085">
    <property type="entry name" value="Ser_HO-MeTrfase"/>
</dbReference>
<dbReference type="FunFam" id="3.40.640.10:FF:000001">
    <property type="entry name" value="Serine hydroxymethyltransferase"/>
    <property type="match status" value="1"/>
</dbReference>
<dbReference type="AlphaFoldDB" id="A0A9W6QJE4"/>
<dbReference type="InterPro" id="IPR039429">
    <property type="entry name" value="SHMT-like_dom"/>
</dbReference>
<dbReference type="PIRSF" id="PIRSF000412">
    <property type="entry name" value="SHMT"/>
    <property type="match status" value="1"/>
</dbReference>
<comment type="pathway">
    <text evidence="10">One-carbon metabolism; tetrahydrofolate interconversion.</text>
</comment>
<dbReference type="PROSITE" id="PS00096">
    <property type="entry name" value="SHMT"/>
    <property type="match status" value="1"/>
</dbReference>
<reference evidence="13" key="1">
    <citation type="submission" date="2023-02" db="EMBL/GenBank/DDBJ databases">
        <title>Actinokineospora globicatena NBRC 15670.</title>
        <authorList>
            <person name="Ichikawa N."/>
            <person name="Sato H."/>
            <person name="Tonouchi N."/>
        </authorList>
    </citation>
    <scope>NUCLEOTIDE SEQUENCE</scope>
    <source>
        <strain evidence="13">NBRC 15670</strain>
    </source>
</reference>
<evidence type="ECO:0000256" key="8">
    <source>
        <dbReference type="ARBA" id="ARBA00022898"/>
    </source>
</evidence>
<comment type="subunit">
    <text evidence="4 10">Homodimer.</text>
</comment>
<dbReference type="InterPro" id="IPR049943">
    <property type="entry name" value="Ser_HO-MeTrfase-like"/>
</dbReference>
<dbReference type="InterPro" id="IPR015422">
    <property type="entry name" value="PyrdxlP-dep_Trfase_small"/>
</dbReference>
<dbReference type="GO" id="GO:0030170">
    <property type="term" value="F:pyridoxal phosphate binding"/>
    <property type="evidence" value="ECO:0007669"/>
    <property type="project" value="UniProtKB-UniRule"/>
</dbReference>
<evidence type="ECO:0000256" key="7">
    <source>
        <dbReference type="ARBA" id="ARBA00022679"/>
    </source>
</evidence>
<protein>
    <recommendedName>
        <fullName evidence="10">Serine hydroxymethyltransferase</fullName>
        <shortName evidence="10">SHMT</shortName>
        <shortName evidence="10">Serine methylase</shortName>
        <ecNumber evidence="10">2.1.2.1</ecNumber>
    </recommendedName>
</protein>
<evidence type="ECO:0000259" key="12">
    <source>
        <dbReference type="Pfam" id="PF00464"/>
    </source>
</evidence>
<dbReference type="GO" id="GO:0042803">
    <property type="term" value="F:protein homodimerization activity"/>
    <property type="evidence" value="ECO:0007669"/>
    <property type="project" value="UniProtKB-ARBA"/>
</dbReference>
<dbReference type="GO" id="GO:0005829">
    <property type="term" value="C:cytosol"/>
    <property type="evidence" value="ECO:0007669"/>
    <property type="project" value="TreeGrafter"/>
</dbReference>
<dbReference type="InterPro" id="IPR015424">
    <property type="entry name" value="PyrdxlP-dep_Trfase"/>
</dbReference>
<dbReference type="NCBIfam" id="NF000586">
    <property type="entry name" value="PRK00011.1"/>
    <property type="match status" value="1"/>
</dbReference>